<evidence type="ECO:0000256" key="1">
    <source>
        <dbReference type="SAM" id="MobiDB-lite"/>
    </source>
</evidence>
<dbReference type="EMBL" id="VJMH01001479">
    <property type="protein sequence ID" value="KAF0711909.1"/>
    <property type="molecule type" value="Genomic_DNA"/>
</dbReference>
<feature type="region of interest" description="Disordered" evidence="1">
    <location>
        <begin position="88"/>
        <end position="109"/>
    </location>
</feature>
<proteinExistence type="predicted"/>
<dbReference type="AlphaFoldDB" id="A0A6A4ZQC7"/>
<gene>
    <name evidence="2" type="ORF">As57867_004979</name>
</gene>
<name>A0A6A4ZQC7_9STRA</name>
<feature type="non-terminal residue" evidence="2">
    <location>
        <position position="1"/>
    </location>
</feature>
<protein>
    <submittedName>
        <fullName evidence="2">Uncharacterized protein</fullName>
    </submittedName>
</protein>
<sequence>CHNQVYARGLCVRHGGKKQCAFEGCVGNARSGSFCCRHGQPSKKKLCDHHGCTRVAHANHKCVAHGGGRKCKVASCASHARQGGLCQRHRTDQTDSDTSSDVGSDTTASSWDSMTWQMDDTALLLDDCHIKLEELDFNGASEYDMSDWCALDNSVLEFILEAPLMAVNGFEAL</sequence>
<feature type="compositionally biased region" description="Low complexity" evidence="1">
    <location>
        <begin position="96"/>
        <end position="109"/>
    </location>
</feature>
<accession>A0A6A4ZQC7</accession>
<dbReference type="OrthoDB" id="97588at2759"/>
<dbReference type="PANTHER" id="PTHR31827:SF1">
    <property type="entry name" value="EMB|CAB89363.1"/>
    <property type="match status" value="1"/>
</dbReference>
<comment type="caution">
    <text evidence="2">The sequence shown here is derived from an EMBL/GenBank/DDBJ whole genome shotgun (WGS) entry which is preliminary data.</text>
</comment>
<dbReference type="PANTHER" id="PTHR31827">
    <property type="entry name" value="EMB|CAB89363.1"/>
    <property type="match status" value="1"/>
</dbReference>
<organism evidence="2">
    <name type="scientific">Aphanomyces stellatus</name>
    <dbReference type="NCBI Taxonomy" id="120398"/>
    <lineage>
        <taxon>Eukaryota</taxon>
        <taxon>Sar</taxon>
        <taxon>Stramenopiles</taxon>
        <taxon>Oomycota</taxon>
        <taxon>Saprolegniomycetes</taxon>
        <taxon>Saprolegniales</taxon>
        <taxon>Verrucalvaceae</taxon>
        <taxon>Aphanomyces</taxon>
    </lineage>
</organism>
<evidence type="ECO:0000313" key="2">
    <source>
        <dbReference type="EMBL" id="KAF0711909.1"/>
    </source>
</evidence>
<reference evidence="2" key="1">
    <citation type="submission" date="2019-06" db="EMBL/GenBank/DDBJ databases">
        <title>Genomics analysis of Aphanomyces spp. identifies a new class of oomycete effector associated with host adaptation.</title>
        <authorList>
            <person name="Gaulin E."/>
        </authorList>
    </citation>
    <scope>NUCLEOTIDE SEQUENCE</scope>
    <source>
        <strain evidence="2">CBS 578.67</strain>
    </source>
</reference>